<evidence type="ECO:0000313" key="2">
    <source>
        <dbReference type="Proteomes" id="UP000253507"/>
    </source>
</evidence>
<sequence>MSPWNTSTEDDLRHLLNEWDPVGVADDVKDEYDCMLTPLLQQLRSGASRNEIGEFLRHELEDHFSLDPLGLRPEAMASRVMDWWTSIDPVNGAANA</sequence>
<organism evidence="1 2">
    <name type="scientific">Streptomyces reniochalinae</name>
    <dbReference type="NCBI Taxonomy" id="2250578"/>
    <lineage>
        <taxon>Bacteria</taxon>
        <taxon>Bacillati</taxon>
        <taxon>Actinomycetota</taxon>
        <taxon>Actinomycetes</taxon>
        <taxon>Kitasatosporales</taxon>
        <taxon>Streptomycetaceae</taxon>
        <taxon>Streptomyces</taxon>
    </lineage>
</organism>
<proteinExistence type="predicted"/>
<gene>
    <name evidence="1" type="ORF">DQ392_33675</name>
</gene>
<dbReference type="EMBL" id="QOIM01000058">
    <property type="protein sequence ID" value="RCG13278.1"/>
    <property type="molecule type" value="Genomic_DNA"/>
</dbReference>
<comment type="caution">
    <text evidence="1">The sequence shown here is derived from an EMBL/GenBank/DDBJ whole genome shotgun (WGS) entry which is preliminary data.</text>
</comment>
<keyword evidence="2" id="KW-1185">Reference proteome</keyword>
<name>A0A367E5F3_9ACTN</name>
<dbReference type="Proteomes" id="UP000253507">
    <property type="component" value="Unassembled WGS sequence"/>
</dbReference>
<protein>
    <recommendedName>
        <fullName evidence="3">DUF1871 family protein</fullName>
    </recommendedName>
</protein>
<evidence type="ECO:0008006" key="3">
    <source>
        <dbReference type="Google" id="ProtNLM"/>
    </source>
</evidence>
<dbReference type="OrthoDB" id="3404002at2"/>
<reference evidence="1 2" key="1">
    <citation type="submission" date="2018-06" db="EMBL/GenBank/DDBJ databases">
        <title>Streptomyces reniochalinae sp. nov. and Streptomyces diacarnus sp. nov. from marine sponges.</title>
        <authorList>
            <person name="Li L."/>
        </authorList>
    </citation>
    <scope>NUCLEOTIDE SEQUENCE [LARGE SCALE GENOMIC DNA]</scope>
    <source>
        <strain evidence="1 2">LHW50302</strain>
    </source>
</reference>
<dbReference type="AlphaFoldDB" id="A0A367E5F3"/>
<evidence type="ECO:0000313" key="1">
    <source>
        <dbReference type="EMBL" id="RCG13278.1"/>
    </source>
</evidence>
<dbReference type="RefSeq" id="WP_114019528.1">
    <property type="nucleotide sequence ID" value="NZ_QOIM01000058.1"/>
</dbReference>
<accession>A0A367E5F3</accession>